<sequence>GLLQSHFSLRVYSLYEAHMYLLICVQLELEYCCVRSVNRKNGKNMQRVWVHGKFKKPTSQ</sequence>
<dbReference type="EnsemblPlants" id="AET7Gv20516600.13">
    <property type="protein sequence ID" value="AET7Gv20516600.13"/>
    <property type="gene ID" value="AET7Gv20516600"/>
</dbReference>
<keyword evidence="2" id="KW-1185">Reference proteome</keyword>
<reference evidence="1" key="4">
    <citation type="submission" date="2019-03" db="UniProtKB">
        <authorList>
            <consortium name="EnsemblPlants"/>
        </authorList>
    </citation>
    <scope>IDENTIFICATION</scope>
</reference>
<evidence type="ECO:0000313" key="2">
    <source>
        <dbReference type="Proteomes" id="UP000015105"/>
    </source>
</evidence>
<organism evidence="1 2">
    <name type="scientific">Aegilops tauschii subsp. strangulata</name>
    <name type="common">Goatgrass</name>
    <dbReference type="NCBI Taxonomy" id="200361"/>
    <lineage>
        <taxon>Eukaryota</taxon>
        <taxon>Viridiplantae</taxon>
        <taxon>Streptophyta</taxon>
        <taxon>Embryophyta</taxon>
        <taxon>Tracheophyta</taxon>
        <taxon>Spermatophyta</taxon>
        <taxon>Magnoliopsida</taxon>
        <taxon>Liliopsida</taxon>
        <taxon>Poales</taxon>
        <taxon>Poaceae</taxon>
        <taxon>BOP clade</taxon>
        <taxon>Pooideae</taxon>
        <taxon>Triticodae</taxon>
        <taxon>Triticeae</taxon>
        <taxon>Triticinae</taxon>
        <taxon>Aegilops</taxon>
    </lineage>
</organism>
<reference evidence="2" key="2">
    <citation type="journal article" date="2017" name="Nat. Plants">
        <title>The Aegilops tauschii genome reveals multiple impacts of transposons.</title>
        <authorList>
            <person name="Zhao G."/>
            <person name="Zou C."/>
            <person name="Li K."/>
            <person name="Wang K."/>
            <person name="Li T."/>
            <person name="Gao L."/>
            <person name="Zhang X."/>
            <person name="Wang H."/>
            <person name="Yang Z."/>
            <person name="Liu X."/>
            <person name="Jiang W."/>
            <person name="Mao L."/>
            <person name="Kong X."/>
            <person name="Jiao Y."/>
            <person name="Jia J."/>
        </authorList>
    </citation>
    <scope>NUCLEOTIDE SEQUENCE [LARGE SCALE GENOMIC DNA]</scope>
    <source>
        <strain evidence="2">cv. AL8/78</strain>
    </source>
</reference>
<evidence type="ECO:0000313" key="1">
    <source>
        <dbReference type="EnsemblPlants" id="AET7Gv20516600.13"/>
    </source>
</evidence>
<reference evidence="1" key="5">
    <citation type="journal article" date="2021" name="G3 (Bethesda)">
        <title>Aegilops tauschii genome assembly Aet v5.0 features greater sequence contiguity and improved annotation.</title>
        <authorList>
            <person name="Wang L."/>
            <person name="Zhu T."/>
            <person name="Rodriguez J.C."/>
            <person name="Deal K.R."/>
            <person name="Dubcovsky J."/>
            <person name="McGuire P.E."/>
            <person name="Lux T."/>
            <person name="Spannagl M."/>
            <person name="Mayer K.F.X."/>
            <person name="Baldrich P."/>
            <person name="Meyers B.C."/>
            <person name="Huo N."/>
            <person name="Gu Y.Q."/>
            <person name="Zhou H."/>
            <person name="Devos K.M."/>
            <person name="Bennetzen J.L."/>
            <person name="Unver T."/>
            <person name="Budak H."/>
            <person name="Gulick P.J."/>
            <person name="Galiba G."/>
            <person name="Kalapos B."/>
            <person name="Nelson D.R."/>
            <person name="Li P."/>
            <person name="You F.M."/>
            <person name="Luo M.C."/>
            <person name="Dvorak J."/>
        </authorList>
    </citation>
    <scope>NUCLEOTIDE SEQUENCE [LARGE SCALE GENOMIC DNA]</scope>
    <source>
        <strain evidence="1">cv. AL8/78</strain>
    </source>
</reference>
<reference evidence="1" key="3">
    <citation type="journal article" date="2017" name="Nature">
        <title>Genome sequence of the progenitor of the wheat D genome Aegilops tauschii.</title>
        <authorList>
            <person name="Luo M.C."/>
            <person name="Gu Y.Q."/>
            <person name="Puiu D."/>
            <person name="Wang H."/>
            <person name="Twardziok S.O."/>
            <person name="Deal K.R."/>
            <person name="Huo N."/>
            <person name="Zhu T."/>
            <person name="Wang L."/>
            <person name="Wang Y."/>
            <person name="McGuire P.E."/>
            <person name="Liu S."/>
            <person name="Long H."/>
            <person name="Ramasamy R.K."/>
            <person name="Rodriguez J.C."/>
            <person name="Van S.L."/>
            <person name="Yuan L."/>
            <person name="Wang Z."/>
            <person name="Xia Z."/>
            <person name="Xiao L."/>
            <person name="Anderson O.D."/>
            <person name="Ouyang S."/>
            <person name="Liang Y."/>
            <person name="Zimin A.V."/>
            <person name="Pertea G."/>
            <person name="Qi P."/>
            <person name="Bennetzen J.L."/>
            <person name="Dai X."/>
            <person name="Dawson M.W."/>
            <person name="Muller H.G."/>
            <person name="Kugler K."/>
            <person name="Rivarola-Duarte L."/>
            <person name="Spannagl M."/>
            <person name="Mayer K.F.X."/>
            <person name="Lu F.H."/>
            <person name="Bevan M.W."/>
            <person name="Leroy P."/>
            <person name="Li P."/>
            <person name="You F.M."/>
            <person name="Sun Q."/>
            <person name="Liu Z."/>
            <person name="Lyons E."/>
            <person name="Wicker T."/>
            <person name="Salzberg S.L."/>
            <person name="Devos K.M."/>
            <person name="Dvorak J."/>
        </authorList>
    </citation>
    <scope>NUCLEOTIDE SEQUENCE [LARGE SCALE GENOMIC DNA]</scope>
    <source>
        <strain evidence="1">cv. AL8/78</strain>
    </source>
</reference>
<reference evidence="2" key="1">
    <citation type="journal article" date="2014" name="Science">
        <title>Ancient hybridizations among the ancestral genomes of bread wheat.</title>
        <authorList>
            <consortium name="International Wheat Genome Sequencing Consortium,"/>
            <person name="Marcussen T."/>
            <person name="Sandve S.R."/>
            <person name="Heier L."/>
            <person name="Spannagl M."/>
            <person name="Pfeifer M."/>
            <person name="Jakobsen K.S."/>
            <person name="Wulff B.B."/>
            <person name="Steuernagel B."/>
            <person name="Mayer K.F."/>
            <person name="Olsen O.A."/>
        </authorList>
    </citation>
    <scope>NUCLEOTIDE SEQUENCE [LARGE SCALE GENOMIC DNA]</scope>
    <source>
        <strain evidence="2">cv. AL8/78</strain>
    </source>
</reference>
<dbReference type="Proteomes" id="UP000015105">
    <property type="component" value="Chromosome 7D"/>
</dbReference>
<proteinExistence type="predicted"/>
<dbReference type="AlphaFoldDB" id="A0A453RAH6"/>
<dbReference type="Gramene" id="AET7Gv20516600.14">
    <property type="protein sequence ID" value="AET7Gv20516600.14"/>
    <property type="gene ID" value="AET7Gv20516600"/>
</dbReference>
<accession>A0A453RAH6</accession>
<dbReference type="EnsemblPlants" id="AET7Gv20516600.14">
    <property type="protein sequence ID" value="AET7Gv20516600.14"/>
    <property type="gene ID" value="AET7Gv20516600"/>
</dbReference>
<protein>
    <submittedName>
        <fullName evidence="1">Uncharacterized protein</fullName>
    </submittedName>
</protein>
<name>A0A453RAH6_AEGTS</name>
<dbReference type="Gramene" id="AET7Gv20516600.13">
    <property type="protein sequence ID" value="AET7Gv20516600.13"/>
    <property type="gene ID" value="AET7Gv20516600"/>
</dbReference>